<dbReference type="SMART" id="SM00507">
    <property type="entry name" value="HNHc"/>
    <property type="match status" value="1"/>
</dbReference>
<evidence type="ECO:0000259" key="5">
    <source>
        <dbReference type="SMART" id="SM00507"/>
    </source>
</evidence>
<keyword evidence="1" id="KW-0540">Nuclease</keyword>
<comment type="caution">
    <text evidence="6">The sequence shown here is derived from an EMBL/GenBank/DDBJ whole genome shotgun (WGS) entry which is preliminary data.</text>
</comment>
<reference evidence="7" key="1">
    <citation type="journal article" date="2019" name="Int. J. Syst. Evol. Microbiol.">
        <title>The Global Catalogue of Microorganisms (GCM) 10K type strain sequencing project: providing services to taxonomists for standard genome sequencing and annotation.</title>
        <authorList>
            <consortium name="The Broad Institute Genomics Platform"/>
            <consortium name="The Broad Institute Genome Sequencing Center for Infectious Disease"/>
            <person name="Wu L."/>
            <person name="Ma J."/>
        </authorList>
    </citation>
    <scope>NUCLEOTIDE SEQUENCE [LARGE SCALE GENOMIC DNA]</scope>
    <source>
        <strain evidence="7">TISTR 1571</strain>
    </source>
</reference>
<sequence length="105" mass="12784">MDLKLIKQLILEDKLVRFYQSKAWRSLRINVLERDNYECQECKRQGRVSPAQNVHHIKEVKKHPELALVEDNCEGICIKCHNKEHERLEKYIRKKKPKFISEERW</sequence>
<dbReference type="InterPro" id="IPR003615">
    <property type="entry name" value="HNH_nuc"/>
</dbReference>
<evidence type="ECO:0000256" key="1">
    <source>
        <dbReference type="ARBA" id="ARBA00022722"/>
    </source>
</evidence>
<feature type="domain" description="HNH nuclease" evidence="5">
    <location>
        <begin position="26"/>
        <end position="82"/>
    </location>
</feature>
<dbReference type="PANTHER" id="PTHR41286">
    <property type="entry name" value="HNH NUCLEASE YAJD-RELATED"/>
    <property type="match status" value="1"/>
</dbReference>
<dbReference type="Gene3D" id="1.10.30.50">
    <property type="match status" value="1"/>
</dbReference>
<evidence type="ECO:0000256" key="3">
    <source>
        <dbReference type="ARBA" id="ARBA00038412"/>
    </source>
</evidence>
<dbReference type="InterPro" id="IPR002711">
    <property type="entry name" value="HNH"/>
</dbReference>
<keyword evidence="7" id="KW-1185">Reference proteome</keyword>
<organism evidence="6 7">
    <name type="scientific">Piscibacillus salipiscarius</name>
    <dbReference type="NCBI Taxonomy" id="299480"/>
    <lineage>
        <taxon>Bacteria</taxon>
        <taxon>Bacillati</taxon>
        <taxon>Bacillota</taxon>
        <taxon>Bacilli</taxon>
        <taxon>Bacillales</taxon>
        <taxon>Bacillaceae</taxon>
        <taxon>Piscibacillus</taxon>
    </lineage>
</organism>
<dbReference type="PANTHER" id="PTHR41286:SF1">
    <property type="entry name" value="HNH NUCLEASE YAJD-RELATED"/>
    <property type="match status" value="1"/>
</dbReference>
<comment type="similarity">
    <text evidence="3">Belongs to the HNH nuclease family.</text>
</comment>
<keyword evidence="2" id="KW-0378">Hydrolase</keyword>
<dbReference type="Pfam" id="PF01844">
    <property type="entry name" value="HNH"/>
    <property type="match status" value="1"/>
</dbReference>
<evidence type="ECO:0000313" key="6">
    <source>
        <dbReference type="EMBL" id="MFD2638382.1"/>
    </source>
</evidence>
<protein>
    <recommendedName>
        <fullName evidence="4">Putative HNH nuclease YajD</fullName>
    </recommendedName>
</protein>
<evidence type="ECO:0000256" key="4">
    <source>
        <dbReference type="ARBA" id="ARBA00040194"/>
    </source>
</evidence>
<dbReference type="CDD" id="cd00085">
    <property type="entry name" value="HNHc"/>
    <property type="match status" value="1"/>
</dbReference>
<gene>
    <name evidence="6" type="ORF">ACFSW4_05855</name>
</gene>
<evidence type="ECO:0000256" key="2">
    <source>
        <dbReference type="ARBA" id="ARBA00022801"/>
    </source>
</evidence>
<keyword evidence="6" id="KW-0255">Endonuclease</keyword>
<accession>A0ABW5Q9S6</accession>
<name>A0ABW5Q9S6_9BACI</name>
<dbReference type="EMBL" id="JBHUMZ010000016">
    <property type="protein sequence ID" value="MFD2638382.1"/>
    <property type="molecule type" value="Genomic_DNA"/>
</dbReference>
<dbReference type="RefSeq" id="WP_377328060.1">
    <property type="nucleotide sequence ID" value="NZ_JBHUMZ010000016.1"/>
</dbReference>
<evidence type="ECO:0000313" key="7">
    <source>
        <dbReference type="Proteomes" id="UP001597452"/>
    </source>
</evidence>
<proteinExistence type="inferred from homology"/>
<dbReference type="Proteomes" id="UP001597452">
    <property type="component" value="Unassembled WGS sequence"/>
</dbReference>
<dbReference type="GO" id="GO:0004519">
    <property type="term" value="F:endonuclease activity"/>
    <property type="evidence" value="ECO:0007669"/>
    <property type="project" value="UniProtKB-KW"/>
</dbReference>